<dbReference type="InterPro" id="IPR050772">
    <property type="entry name" value="Hydratase-Decarb/MhpD_sf"/>
</dbReference>
<dbReference type="PANTHER" id="PTHR30143">
    <property type="entry name" value="ACID HYDRATASE"/>
    <property type="match status" value="1"/>
</dbReference>
<dbReference type="PANTHER" id="PTHR30143:SF0">
    <property type="entry name" value="2-KETO-4-PENTENOATE HYDRATASE"/>
    <property type="match status" value="1"/>
</dbReference>
<evidence type="ECO:0000313" key="1">
    <source>
        <dbReference type="EMBL" id="UZF90183.1"/>
    </source>
</evidence>
<name>A0A9E7ZRW4_9HYPH</name>
<keyword evidence="1" id="KW-0614">Plasmid</keyword>
<organism evidence="1">
    <name type="scientific">Bosea sp. NBC_00436</name>
    <dbReference type="NCBI Taxonomy" id="2969620"/>
    <lineage>
        <taxon>Bacteria</taxon>
        <taxon>Pseudomonadati</taxon>
        <taxon>Pseudomonadota</taxon>
        <taxon>Alphaproteobacteria</taxon>
        <taxon>Hyphomicrobiales</taxon>
        <taxon>Boseaceae</taxon>
        <taxon>Bosea</taxon>
    </lineage>
</organism>
<dbReference type="Gene3D" id="3.90.850.10">
    <property type="entry name" value="Fumarylacetoacetase-like, C-terminal domain"/>
    <property type="match status" value="1"/>
</dbReference>
<geneLocation type="plasmid" evidence="1">
    <name>pNBC436</name>
</geneLocation>
<dbReference type="SUPFAM" id="SSF56529">
    <property type="entry name" value="FAH"/>
    <property type="match status" value="1"/>
</dbReference>
<gene>
    <name evidence="1" type="ORF">NWE54_26980</name>
</gene>
<proteinExistence type="predicted"/>
<protein>
    <recommendedName>
        <fullName evidence="2">2-keto-4-pentenoate hydratase</fullName>
    </recommendedName>
</protein>
<dbReference type="GO" id="GO:0008684">
    <property type="term" value="F:2-oxopent-4-enoate hydratase activity"/>
    <property type="evidence" value="ECO:0007669"/>
    <property type="project" value="TreeGrafter"/>
</dbReference>
<dbReference type="AlphaFoldDB" id="A0A9E7ZRW4"/>
<dbReference type="EMBL" id="CP102775">
    <property type="protein sequence ID" value="UZF90183.1"/>
    <property type="molecule type" value="Genomic_DNA"/>
</dbReference>
<dbReference type="GO" id="GO:0005737">
    <property type="term" value="C:cytoplasm"/>
    <property type="evidence" value="ECO:0007669"/>
    <property type="project" value="TreeGrafter"/>
</dbReference>
<accession>A0A9E7ZRW4</accession>
<dbReference type="InterPro" id="IPR036663">
    <property type="entry name" value="Fumarylacetoacetase_C_sf"/>
</dbReference>
<reference evidence="1" key="1">
    <citation type="submission" date="2022-08" db="EMBL/GenBank/DDBJ databases">
        <title>Complete Genome Sequences of 2 Bosea sp. soil isolates.</title>
        <authorList>
            <person name="Alvarez Arevalo M."/>
            <person name="Sterndorff E.B."/>
            <person name="Faurdal D."/>
            <person name="Joergensen T.S."/>
            <person name="Weber T."/>
        </authorList>
    </citation>
    <scope>NUCLEOTIDE SEQUENCE</scope>
    <source>
        <strain evidence="1">NBC_00436</strain>
        <plasmid evidence="1">pNBC436</plasmid>
    </source>
</reference>
<sequence length="246" mass="26226">MLADATRILMQLRQTGRTMQPITDLPYEIGYTVQREVAEALGETVGGWKVAIGPGGVPIAAPLLASTIHGDGVRLDLPADDSIKIETELALRLASDLPPRAVPYTREDIVAAIESVSSAFEIVIPRAGEPPEIPFGFYLADYLGNGATVLGPPTSWTPPPQGCRAQLWLDEALSATGEHPQIDPLASLLAYANCQADQMGGLRAGQIVITGSFTKPHLLRKARSARGQVGELCPVNVFRLELPSIS</sequence>
<evidence type="ECO:0008006" key="2">
    <source>
        <dbReference type="Google" id="ProtNLM"/>
    </source>
</evidence>